<dbReference type="EC" id="4.2.1.41" evidence="5"/>
<dbReference type="HAMAP" id="MF_00694">
    <property type="entry name" value="KDGDH"/>
    <property type="match status" value="1"/>
</dbReference>
<comment type="catalytic activity">
    <reaction evidence="1 5">
        <text>5-dehydro-4-deoxy-D-glucarate + H(+) = 2,5-dioxopentanoate + CO2 + H2O</text>
        <dbReference type="Rhea" id="RHEA:24608"/>
        <dbReference type="ChEBI" id="CHEBI:15377"/>
        <dbReference type="ChEBI" id="CHEBI:15378"/>
        <dbReference type="ChEBI" id="CHEBI:16526"/>
        <dbReference type="ChEBI" id="CHEBI:42819"/>
        <dbReference type="ChEBI" id="CHEBI:58136"/>
        <dbReference type="EC" id="4.2.1.41"/>
    </reaction>
</comment>
<dbReference type="GO" id="GO:0047448">
    <property type="term" value="F:5-dehydro-4-deoxyglucarate dehydratase activity"/>
    <property type="evidence" value="ECO:0007669"/>
    <property type="project" value="UniProtKB-UniRule"/>
</dbReference>
<reference evidence="9 10" key="1">
    <citation type="submission" date="2020-08" db="EMBL/GenBank/DDBJ databases">
        <title>Genomic Encyclopedia of Type Strains, Phase III (KMG-III): the genomes of soil and plant-associated and newly described type strains.</title>
        <authorList>
            <person name="Whitman W."/>
        </authorList>
    </citation>
    <scope>NUCLEOTIDE SEQUENCE [LARGE SCALE GENOMIC DNA]</scope>
    <source>
        <strain evidence="9 10">CECT 8712</strain>
    </source>
</reference>
<dbReference type="UniPathway" id="UPA00564">
    <property type="reaction ID" value="UER00628"/>
</dbReference>
<evidence type="ECO:0000313" key="9">
    <source>
        <dbReference type="EMBL" id="MBB6119947.1"/>
    </source>
</evidence>
<evidence type="ECO:0000313" key="10">
    <source>
        <dbReference type="Proteomes" id="UP000536604"/>
    </source>
</evidence>
<dbReference type="GO" id="GO:0008840">
    <property type="term" value="F:4-hydroxy-tetrahydrodipicolinate synthase activity"/>
    <property type="evidence" value="ECO:0007669"/>
    <property type="project" value="TreeGrafter"/>
</dbReference>
<evidence type="ECO:0000256" key="5">
    <source>
        <dbReference type="HAMAP-Rule" id="MF_00694"/>
    </source>
</evidence>
<dbReference type="GO" id="GO:0042838">
    <property type="term" value="P:D-glucarate catabolic process"/>
    <property type="evidence" value="ECO:0007669"/>
    <property type="project" value="UniProtKB-UniRule"/>
</dbReference>
<evidence type="ECO:0000256" key="7">
    <source>
        <dbReference type="PIRSR" id="PIRSR001365-1"/>
    </source>
</evidence>
<evidence type="ECO:0000256" key="2">
    <source>
        <dbReference type="ARBA" id="ARBA00004983"/>
    </source>
</evidence>
<dbReference type="Pfam" id="PF00701">
    <property type="entry name" value="DHDPS"/>
    <property type="match status" value="1"/>
</dbReference>
<sequence length="321" mass="33931">MSVPPVDRPAHVRETAQRLAQGMARAVLAFPLTPFDDDGSLNQAALEAHLEHQLAADPGALFVACGTGEFFSLDPAEHETAVATAVRLADGRLPVVAGTGHGTALAAEFARSAQRAGADALLLLPPYLAKGPQQGLVEHTRRVAAATPLPLIAYQRDQVSHTPEALAEIARIPNVIGLKDGHGDLDNMQRLVLAAPDDFLFFNGVPTAELQARAYAATGVAAYSSAVHAVAPEISHAFFRALTAGDTGTVDRFLNDFYVPWVRLREKGVGYAVSLIKAAARSRAQELGHDVGPARPPLADPDPEHLDQARALIATGLDLAR</sequence>
<evidence type="ECO:0000256" key="3">
    <source>
        <dbReference type="ARBA" id="ARBA00007592"/>
    </source>
</evidence>
<dbReference type="SMART" id="SM01130">
    <property type="entry name" value="DHDPS"/>
    <property type="match status" value="1"/>
</dbReference>
<dbReference type="InterPro" id="IPR002220">
    <property type="entry name" value="DapA-like"/>
</dbReference>
<dbReference type="InterPro" id="IPR013785">
    <property type="entry name" value="Aldolase_TIM"/>
</dbReference>
<evidence type="ECO:0000256" key="1">
    <source>
        <dbReference type="ARBA" id="ARBA00001446"/>
    </source>
</evidence>
<dbReference type="SUPFAM" id="SSF51569">
    <property type="entry name" value="Aldolase"/>
    <property type="match status" value="1"/>
</dbReference>
<dbReference type="PANTHER" id="PTHR12128">
    <property type="entry name" value="DIHYDRODIPICOLINATE SYNTHASE"/>
    <property type="match status" value="1"/>
</dbReference>
<comment type="caution">
    <text evidence="9">The sequence shown here is derived from an EMBL/GenBank/DDBJ whole genome shotgun (WGS) entry which is preliminary data.</text>
</comment>
<feature type="active site" description="Schiff-base intermediate with substrate" evidence="7">
    <location>
        <position position="179"/>
    </location>
</feature>
<name>A0A841IMI6_9ACTN</name>
<feature type="binding site" evidence="8">
    <location>
        <position position="67"/>
    </location>
    <ligand>
        <name>pyruvate</name>
        <dbReference type="ChEBI" id="CHEBI:15361"/>
    </ligand>
</feature>
<keyword evidence="10" id="KW-1185">Reference proteome</keyword>
<evidence type="ECO:0000256" key="8">
    <source>
        <dbReference type="PIRSR" id="PIRSR001365-2"/>
    </source>
</evidence>
<evidence type="ECO:0000256" key="6">
    <source>
        <dbReference type="PIRNR" id="PIRNR001365"/>
    </source>
</evidence>
<comment type="similarity">
    <text evidence="3 5 6">Belongs to the DapA family.</text>
</comment>
<dbReference type="NCBIfam" id="NF002958">
    <property type="entry name" value="PRK03620.1"/>
    <property type="match status" value="1"/>
</dbReference>
<gene>
    <name evidence="9" type="ORF">FHS13_001898</name>
</gene>
<dbReference type="RefSeq" id="WP_343064967.1">
    <property type="nucleotide sequence ID" value="NZ_JACHJO010000005.1"/>
</dbReference>
<dbReference type="InterPro" id="IPR017655">
    <property type="entry name" value="Dehydro-deoxyglucarate_dehyd"/>
</dbReference>
<feature type="active site" description="Proton donor/acceptor" evidence="7">
    <location>
        <position position="154"/>
    </location>
</feature>
<dbReference type="PANTHER" id="PTHR12128:SF19">
    <property type="entry name" value="5-DEHYDRO-4-DEOXYGLUCARATE DEHYDRATASE 2-RELATED"/>
    <property type="match status" value="1"/>
</dbReference>
<dbReference type="Proteomes" id="UP000536604">
    <property type="component" value="Unassembled WGS sequence"/>
</dbReference>
<dbReference type="AlphaFoldDB" id="A0A841IMI6"/>
<evidence type="ECO:0000256" key="4">
    <source>
        <dbReference type="ARBA" id="ARBA00023239"/>
    </source>
</evidence>
<protein>
    <recommendedName>
        <fullName evidence="5">Probable 5-dehydro-4-deoxyglucarate dehydratase</fullName>
        <ecNumber evidence="5">4.2.1.41</ecNumber>
    </recommendedName>
    <alternativeName>
        <fullName evidence="5">5-keto-4-deoxy-glucarate dehydratase</fullName>
        <shortName evidence="5">KDGDH</shortName>
    </alternativeName>
</protein>
<dbReference type="Gene3D" id="3.20.20.70">
    <property type="entry name" value="Aldolase class I"/>
    <property type="match status" value="1"/>
</dbReference>
<dbReference type="EMBL" id="JACHJO010000005">
    <property type="protein sequence ID" value="MBB6119947.1"/>
    <property type="molecule type" value="Genomic_DNA"/>
</dbReference>
<proteinExistence type="inferred from homology"/>
<organism evidence="9 10">
    <name type="scientific">Nocardiopsis algeriensis</name>
    <dbReference type="NCBI Taxonomy" id="1478215"/>
    <lineage>
        <taxon>Bacteria</taxon>
        <taxon>Bacillati</taxon>
        <taxon>Actinomycetota</taxon>
        <taxon>Actinomycetes</taxon>
        <taxon>Streptosporangiales</taxon>
        <taxon>Nocardiopsidaceae</taxon>
        <taxon>Nocardiopsis</taxon>
    </lineage>
</organism>
<dbReference type="PIRSF" id="PIRSF001365">
    <property type="entry name" value="DHDPS"/>
    <property type="match status" value="1"/>
</dbReference>
<accession>A0A841IMI6</accession>
<comment type="pathway">
    <text evidence="2 5">Carbohydrate acid metabolism; D-glucarate degradation; 2,5-dioxopentanoate from D-glucarate: step 2/2.</text>
</comment>
<keyword evidence="4 5" id="KW-0456">Lyase</keyword>